<accession>A0A327VJS3</accession>
<evidence type="ECO:0000313" key="1">
    <source>
        <dbReference type="EMBL" id="RAJ74964.1"/>
    </source>
</evidence>
<evidence type="ECO:0000313" key="2">
    <source>
        <dbReference type="Proteomes" id="UP000249819"/>
    </source>
</evidence>
<dbReference type="Proteomes" id="UP000249819">
    <property type="component" value="Unassembled WGS sequence"/>
</dbReference>
<protein>
    <submittedName>
        <fullName evidence="1">Uncharacterized protein</fullName>
    </submittedName>
</protein>
<gene>
    <name evidence="1" type="ORF">CLV59_11010</name>
</gene>
<reference evidence="1 2" key="1">
    <citation type="submission" date="2018-06" db="EMBL/GenBank/DDBJ databases">
        <title>Genomic Encyclopedia of Archaeal and Bacterial Type Strains, Phase II (KMG-II): from individual species to whole genera.</title>
        <authorList>
            <person name="Goeker M."/>
        </authorList>
    </citation>
    <scope>NUCLEOTIDE SEQUENCE [LARGE SCALE GENOMIC DNA]</scope>
    <source>
        <strain evidence="1 2">DSM 29821</strain>
    </source>
</reference>
<organism evidence="1 2">
    <name type="scientific">Chitinophaga dinghuensis</name>
    <dbReference type="NCBI Taxonomy" id="1539050"/>
    <lineage>
        <taxon>Bacteria</taxon>
        <taxon>Pseudomonadati</taxon>
        <taxon>Bacteroidota</taxon>
        <taxon>Chitinophagia</taxon>
        <taxon>Chitinophagales</taxon>
        <taxon>Chitinophagaceae</taxon>
        <taxon>Chitinophaga</taxon>
    </lineage>
</organism>
<dbReference type="EMBL" id="QLMA01000010">
    <property type="protein sequence ID" value="RAJ74964.1"/>
    <property type="molecule type" value="Genomic_DNA"/>
</dbReference>
<dbReference type="RefSeq" id="WP_170137922.1">
    <property type="nucleotide sequence ID" value="NZ_QLMA01000010.1"/>
</dbReference>
<dbReference type="AlphaFoldDB" id="A0A327VJS3"/>
<keyword evidence="2" id="KW-1185">Reference proteome</keyword>
<comment type="caution">
    <text evidence="1">The sequence shown here is derived from an EMBL/GenBank/DDBJ whole genome shotgun (WGS) entry which is preliminary data.</text>
</comment>
<proteinExistence type="predicted"/>
<name>A0A327VJS3_9BACT</name>
<sequence>MKQNNAPKKLQLTKIKVANLTATKGTGKICVTSIANTSCPGCRETLVC</sequence>